<dbReference type="EC" id="1.-.-.-" evidence="3"/>
<dbReference type="PANTHER" id="PTHR42760">
    <property type="entry name" value="SHORT-CHAIN DEHYDROGENASES/REDUCTASES FAMILY MEMBER"/>
    <property type="match status" value="1"/>
</dbReference>
<dbReference type="KEGG" id="suly:ABM428_14855"/>
<dbReference type="InterPro" id="IPR036291">
    <property type="entry name" value="NAD(P)-bd_dom_sf"/>
</dbReference>
<dbReference type="AlphaFoldDB" id="A0AAU8C787"/>
<dbReference type="GO" id="GO:0016616">
    <property type="term" value="F:oxidoreductase activity, acting on the CH-OH group of donors, NAD or NADP as acceptor"/>
    <property type="evidence" value="ECO:0007669"/>
    <property type="project" value="TreeGrafter"/>
</dbReference>
<keyword evidence="3" id="KW-0614">Plasmid</keyword>
<gene>
    <name evidence="3" type="ORF">ABM428_14855</name>
</gene>
<sequence length="253" mass="26721">MTPPLSIDLSQSRALVTGASSGLGAHFASVLATQGADLVLAARRADKLEEVAAPLRAMGRDVHVVQMDVGSPEAVQAAFADMPPCDIVINNSGIGQNSWLADMDEDEWQQLMDVNLSGVWRVSKQAVAMFRKEKTAGAIVNIASITASRTALKSGAYAVTKAGVIHMTKSLAIEVARDGIRVNALAPGYFQTELNAGFLGSKAGDRMAARIPQRRFGAMEELNLPLLMLAAKQNSYMTGATITVDGGHSINAL</sequence>
<name>A0AAU8C787_9RHOB</name>
<organism evidence="3">
    <name type="scientific">Sulfitobacter sp. TCYB15</name>
    <dbReference type="NCBI Taxonomy" id="3229275"/>
    <lineage>
        <taxon>Bacteria</taxon>
        <taxon>Pseudomonadati</taxon>
        <taxon>Pseudomonadota</taxon>
        <taxon>Alphaproteobacteria</taxon>
        <taxon>Rhodobacterales</taxon>
        <taxon>Roseobacteraceae</taxon>
        <taxon>Sulfitobacter</taxon>
    </lineage>
</organism>
<geneLocation type="plasmid" evidence="3">
    <name>pZYJ01</name>
</geneLocation>
<dbReference type="RefSeq" id="WP_353628522.1">
    <property type="nucleotide sequence ID" value="NZ_CP159194.1"/>
</dbReference>
<evidence type="ECO:0000313" key="3">
    <source>
        <dbReference type="EMBL" id="XCF11915.1"/>
    </source>
</evidence>
<dbReference type="PRINTS" id="PR00080">
    <property type="entry name" value="SDRFAMILY"/>
</dbReference>
<dbReference type="SUPFAM" id="SSF51735">
    <property type="entry name" value="NAD(P)-binding Rossmann-fold domains"/>
    <property type="match status" value="1"/>
</dbReference>
<dbReference type="PANTHER" id="PTHR42760:SF135">
    <property type="entry name" value="BLL7886 PROTEIN"/>
    <property type="match status" value="1"/>
</dbReference>
<dbReference type="Pfam" id="PF13561">
    <property type="entry name" value="adh_short_C2"/>
    <property type="match status" value="1"/>
</dbReference>
<dbReference type="FunFam" id="3.40.50.720:FF:000173">
    <property type="entry name" value="3-oxoacyl-[acyl-carrier protein] reductase"/>
    <property type="match status" value="1"/>
</dbReference>
<dbReference type="CDD" id="cd05233">
    <property type="entry name" value="SDR_c"/>
    <property type="match status" value="1"/>
</dbReference>
<dbReference type="PROSITE" id="PS00061">
    <property type="entry name" value="ADH_SHORT"/>
    <property type="match status" value="1"/>
</dbReference>
<dbReference type="GO" id="GO:0030497">
    <property type="term" value="P:fatty acid elongation"/>
    <property type="evidence" value="ECO:0007669"/>
    <property type="project" value="TreeGrafter"/>
</dbReference>
<comment type="similarity">
    <text evidence="1">Belongs to the short-chain dehydrogenases/reductases (SDR) family.</text>
</comment>
<reference evidence="3" key="1">
    <citation type="journal article" date="2020" name="Int. J. Syst. Evol. Microbiol.">
        <title>Notification of changes in taxonomic opinion previously published outside the IJSEM.</title>
        <authorList>
            <person name="Oren A."/>
            <person name="Garrity G."/>
        </authorList>
    </citation>
    <scope>NUCLEOTIDE SEQUENCE</scope>
    <source>
        <strain evidence="3">TCYB15</strain>
    </source>
</reference>
<evidence type="ECO:0000256" key="2">
    <source>
        <dbReference type="ARBA" id="ARBA00023002"/>
    </source>
</evidence>
<dbReference type="EMBL" id="CP159194">
    <property type="protein sequence ID" value="XCF11915.1"/>
    <property type="molecule type" value="Genomic_DNA"/>
</dbReference>
<protein>
    <submittedName>
        <fullName evidence="3">SDR family oxidoreductase</fullName>
        <ecNumber evidence="3">1.-.-.-</ecNumber>
    </submittedName>
</protein>
<dbReference type="InterPro" id="IPR002347">
    <property type="entry name" value="SDR_fam"/>
</dbReference>
<dbReference type="Gene3D" id="3.40.50.720">
    <property type="entry name" value="NAD(P)-binding Rossmann-like Domain"/>
    <property type="match status" value="1"/>
</dbReference>
<dbReference type="PRINTS" id="PR00081">
    <property type="entry name" value="GDHRDH"/>
</dbReference>
<proteinExistence type="inferred from homology"/>
<keyword evidence="2 3" id="KW-0560">Oxidoreductase</keyword>
<evidence type="ECO:0000256" key="1">
    <source>
        <dbReference type="ARBA" id="ARBA00006484"/>
    </source>
</evidence>
<dbReference type="InterPro" id="IPR020904">
    <property type="entry name" value="Sc_DH/Rdtase_CS"/>
</dbReference>
<accession>A0AAU8C787</accession>
<reference evidence="3" key="2">
    <citation type="submission" date="2024-06" db="EMBL/GenBank/DDBJ databases">
        <authorList>
            <person name="Deng Y."/>
        </authorList>
    </citation>
    <scope>NUCLEOTIDE SEQUENCE</scope>
    <source>
        <strain evidence="3">TCYB15</strain>
        <plasmid evidence="3">pZYJ01</plasmid>
    </source>
</reference>